<evidence type="ECO:0000256" key="1">
    <source>
        <dbReference type="ARBA" id="ARBA00010928"/>
    </source>
</evidence>
<name>A0A0P7YS84_9CYAN</name>
<dbReference type="Pfam" id="PF01408">
    <property type="entry name" value="GFO_IDH_MocA"/>
    <property type="match status" value="1"/>
</dbReference>
<evidence type="ECO:0000259" key="3">
    <source>
        <dbReference type="Pfam" id="PF02894"/>
    </source>
</evidence>
<proteinExistence type="inferred from homology"/>
<accession>A0A0P7YS84</accession>
<dbReference type="PATRIC" id="fig|1666911.3.peg.2016"/>
<dbReference type="AlphaFoldDB" id="A0A0P7YS84"/>
<evidence type="ECO:0000313" key="5">
    <source>
        <dbReference type="Proteomes" id="UP000050465"/>
    </source>
</evidence>
<dbReference type="PANTHER" id="PTHR43377:SF10">
    <property type="entry name" value="BILIVERDIN REDUCTASE"/>
    <property type="match status" value="1"/>
</dbReference>
<feature type="domain" description="Gfo/Idh/MocA-like oxidoreductase C-terminal" evidence="3">
    <location>
        <begin position="140"/>
        <end position="320"/>
    </location>
</feature>
<feature type="domain" description="Gfo/Idh/MocA-like oxidoreductase N-terminal" evidence="2">
    <location>
        <begin position="3"/>
        <end position="119"/>
    </location>
</feature>
<dbReference type="Proteomes" id="UP000050465">
    <property type="component" value="Unassembled WGS sequence"/>
</dbReference>
<dbReference type="SUPFAM" id="SSF51735">
    <property type="entry name" value="NAD(P)-binding Rossmann-fold domains"/>
    <property type="match status" value="1"/>
</dbReference>
<dbReference type="STRING" id="1666911.HLUCCA11_19055"/>
<dbReference type="InterPro" id="IPR004104">
    <property type="entry name" value="Gfo/Idh/MocA-like_OxRdtase_C"/>
</dbReference>
<dbReference type="PANTHER" id="PTHR43377">
    <property type="entry name" value="BILIVERDIN REDUCTASE A"/>
    <property type="match status" value="1"/>
</dbReference>
<evidence type="ECO:0000313" key="4">
    <source>
        <dbReference type="EMBL" id="KPQ33255.1"/>
    </source>
</evidence>
<organism evidence="4 5">
    <name type="scientific">Phormidesmis priestleyi Ana</name>
    <dbReference type="NCBI Taxonomy" id="1666911"/>
    <lineage>
        <taxon>Bacteria</taxon>
        <taxon>Bacillati</taxon>
        <taxon>Cyanobacteriota</taxon>
        <taxon>Cyanophyceae</taxon>
        <taxon>Leptolyngbyales</taxon>
        <taxon>Leptolyngbyaceae</taxon>
        <taxon>Phormidesmis</taxon>
    </lineage>
</organism>
<dbReference type="InterPro" id="IPR036291">
    <property type="entry name" value="NAD(P)-bd_dom_sf"/>
</dbReference>
<dbReference type="Gene3D" id="3.30.360.10">
    <property type="entry name" value="Dihydrodipicolinate Reductase, domain 2"/>
    <property type="match status" value="1"/>
</dbReference>
<comment type="caution">
    <text evidence="4">The sequence shown here is derived from an EMBL/GenBank/DDBJ whole genome shotgun (WGS) entry which is preliminary data.</text>
</comment>
<dbReference type="GO" id="GO:0000166">
    <property type="term" value="F:nucleotide binding"/>
    <property type="evidence" value="ECO:0007669"/>
    <property type="project" value="InterPro"/>
</dbReference>
<comment type="similarity">
    <text evidence="1">Belongs to the Gfo/Idh/MocA family.</text>
</comment>
<reference evidence="4 5" key="1">
    <citation type="submission" date="2015-09" db="EMBL/GenBank/DDBJ databases">
        <title>Identification and resolution of microdiversity through metagenomic sequencing of parallel consortia.</title>
        <authorList>
            <person name="Nelson W.C."/>
            <person name="Romine M.F."/>
            <person name="Lindemann S.R."/>
        </authorList>
    </citation>
    <scope>NUCLEOTIDE SEQUENCE [LARGE SCALE GENOMIC DNA]</scope>
    <source>
        <strain evidence="4">Ana</strain>
    </source>
</reference>
<dbReference type="EMBL" id="LJZR01000035">
    <property type="protein sequence ID" value="KPQ33255.1"/>
    <property type="molecule type" value="Genomic_DNA"/>
</dbReference>
<gene>
    <name evidence="4" type="primary">bvdR</name>
    <name evidence="4" type="ORF">HLUCCA11_19055</name>
</gene>
<dbReference type="InterPro" id="IPR051450">
    <property type="entry name" value="Gfo/Idh/MocA_Oxidoreductases"/>
</dbReference>
<protein>
    <submittedName>
        <fullName evidence="4">Biliverdin reductase BvdR</fullName>
    </submittedName>
</protein>
<dbReference type="Pfam" id="PF02894">
    <property type="entry name" value="GFO_IDH_MocA_C"/>
    <property type="match status" value="1"/>
</dbReference>
<dbReference type="InterPro" id="IPR000683">
    <property type="entry name" value="Gfo/Idh/MocA-like_OxRdtase_N"/>
</dbReference>
<dbReference type="Gene3D" id="3.40.50.720">
    <property type="entry name" value="NAD(P)-binding Rossmann-like Domain"/>
    <property type="match status" value="1"/>
</dbReference>
<sequence length="332" mass="36261">MSIRVGLVGTGYAARVRAQALTADERSHLVVVSGHQNTASFATAHSLEVAETWQQLIANEAIDLVIVATVSSLHGEIVEAALQADKHVVVEYPLSLDLAQARRLVALAAERKRLLHVEHIELLGGLHLAMKAHLPKVGLPSYVSYRTLNPQHPAPKKWTYCPALFGPPFYGALSRVHRLTNLFGRVVRVECCTQTVEDAQHLGYFKSILSSARLQFEQNGLVAELTYGKGEAIWIRRRDIEVQGSLGGLSFVGNEGLLTTAEGTWPIAVAPRKGLFVKDTACVLDYLTMGKPLYVSAEESVYALSVADALWRSAQQGEAVYLPSQTRTPGLF</sequence>
<evidence type="ECO:0000259" key="2">
    <source>
        <dbReference type="Pfam" id="PF01408"/>
    </source>
</evidence>